<gene>
    <name evidence="2" type="ORF">MPH_05424</name>
</gene>
<dbReference type="AlphaFoldDB" id="K2RRL3"/>
<comment type="caution">
    <text evidence="2">The sequence shown here is derived from an EMBL/GenBank/DDBJ whole genome shotgun (WGS) entry which is preliminary data.</text>
</comment>
<dbReference type="HOGENOM" id="CLU_1180424_0_0_1"/>
<feature type="transmembrane region" description="Helical" evidence="1">
    <location>
        <begin position="109"/>
        <end position="132"/>
    </location>
</feature>
<evidence type="ECO:0000313" key="3">
    <source>
        <dbReference type="Proteomes" id="UP000007129"/>
    </source>
</evidence>
<protein>
    <submittedName>
        <fullName evidence="2">Uncharacterized protein</fullName>
    </submittedName>
</protein>
<organism evidence="2 3">
    <name type="scientific">Macrophomina phaseolina (strain MS6)</name>
    <name type="common">Charcoal rot fungus</name>
    <dbReference type="NCBI Taxonomy" id="1126212"/>
    <lineage>
        <taxon>Eukaryota</taxon>
        <taxon>Fungi</taxon>
        <taxon>Dikarya</taxon>
        <taxon>Ascomycota</taxon>
        <taxon>Pezizomycotina</taxon>
        <taxon>Dothideomycetes</taxon>
        <taxon>Dothideomycetes incertae sedis</taxon>
        <taxon>Botryosphaeriales</taxon>
        <taxon>Botryosphaeriaceae</taxon>
        <taxon>Macrophomina</taxon>
    </lineage>
</organism>
<proteinExistence type="predicted"/>
<dbReference type="VEuPathDB" id="FungiDB:MPH_05424"/>
<evidence type="ECO:0000313" key="2">
    <source>
        <dbReference type="EMBL" id="EKG17358.1"/>
    </source>
</evidence>
<name>K2RRL3_MACPH</name>
<dbReference type="OrthoDB" id="5429634at2759"/>
<evidence type="ECO:0000256" key="1">
    <source>
        <dbReference type="SAM" id="Phobius"/>
    </source>
</evidence>
<dbReference type="EMBL" id="AHHD01000249">
    <property type="protein sequence ID" value="EKG17358.1"/>
    <property type="molecule type" value="Genomic_DNA"/>
</dbReference>
<dbReference type="Proteomes" id="UP000007129">
    <property type="component" value="Unassembled WGS sequence"/>
</dbReference>
<dbReference type="InParanoid" id="K2RRL3"/>
<reference evidence="2 3" key="1">
    <citation type="journal article" date="2012" name="BMC Genomics">
        <title>Tools to kill: Genome of one of the most destructive plant pathogenic fungi Macrophomina phaseolina.</title>
        <authorList>
            <person name="Islam M.S."/>
            <person name="Haque M.S."/>
            <person name="Islam M.M."/>
            <person name="Emdad E.M."/>
            <person name="Halim A."/>
            <person name="Hossen Q.M.M."/>
            <person name="Hossain M.Z."/>
            <person name="Ahmed B."/>
            <person name="Rahim S."/>
            <person name="Rahman M.S."/>
            <person name="Alam M.M."/>
            <person name="Hou S."/>
            <person name="Wan X."/>
            <person name="Saito J.A."/>
            <person name="Alam M."/>
        </authorList>
    </citation>
    <scope>NUCLEOTIDE SEQUENCE [LARGE SCALE GENOMIC DNA]</scope>
    <source>
        <strain evidence="2 3">MS6</strain>
    </source>
</reference>
<keyword evidence="1" id="KW-1133">Transmembrane helix</keyword>
<keyword evidence="1" id="KW-0812">Transmembrane</keyword>
<keyword evidence="1" id="KW-0472">Membrane</keyword>
<sequence>MNISTRHKHKTHCLTFGDVLIAARLRSVHLSTECMVSAREMHWRQVKHRRHRHCKKADLSKTGEESGHCQKCAKFNQVSHLSSHPTPARATKQKKNFLSHMWQTALTQMIPPGFCTSIAVGYAANVVLMYIYEGELRELGGTGFSPLAGNSLSHELLVMCLSNFPQFSFSVLYPLMIYNFTLINMEYEWGQDGEVRWPHLAALSSSASNSTSRTIPTCRRRCSSPSWGSASSHTG</sequence>
<accession>K2RRL3</accession>